<feature type="transmembrane region" description="Helical" evidence="6">
    <location>
        <begin position="213"/>
        <end position="233"/>
    </location>
</feature>
<comment type="caution">
    <text evidence="8">The sequence shown here is derived from an EMBL/GenBank/DDBJ whole genome shotgun (WGS) entry which is preliminary data.</text>
</comment>
<dbReference type="CDD" id="cd06179">
    <property type="entry name" value="MFS_TRI12_like"/>
    <property type="match status" value="1"/>
</dbReference>
<dbReference type="InterPro" id="IPR053791">
    <property type="entry name" value="MFS_Tri12-like"/>
</dbReference>
<keyword evidence="4 6" id="KW-1133">Transmembrane helix</keyword>
<dbReference type="VEuPathDB" id="FungiDB:PV10_05997"/>
<dbReference type="InterPro" id="IPR036259">
    <property type="entry name" value="MFS_trans_sf"/>
</dbReference>
<keyword evidence="3 6" id="KW-0812">Transmembrane</keyword>
<evidence type="ECO:0000256" key="6">
    <source>
        <dbReference type="SAM" id="Phobius"/>
    </source>
</evidence>
<evidence type="ECO:0000256" key="5">
    <source>
        <dbReference type="ARBA" id="ARBA00023136"/>
    </source>
</evidence>
<protein>
    <recommendedName>
        <fullName evidence="7">Major facilitator superfamily (MFS) profile domain-containing protein</fullName>
    </recommendedName>
</protein>
<gene>
    <name evidence="8" type="ORF">B0A52_00963</name>
</gene>
<dbReference type="PANTHER" id="PTHR23501:SF109">
    <property type="entry name" value="MAJOR FACILITATOR SUPERFAMILY (MFS) PROFILE DOMAIN-CONTAINING PROTEIN-RELATED"/>
    <property type="match status" value="1"/>
</dbReference>
<feature type="transmembrane region" description="Helical" evidence="6">
    <location>
        <begin position="145"/>
        <end position="166"/>
    </location>
</feature>
<dbReference type="Proteomes" id="UP000288859">
    <property type="component" value="Unassembled WGS sequence"/>
</dbReference>
<organism evidence="8 9">
    <name type="scientific">Exophiala mesophila</name>
    <name type="common">Black yeast-like fungus</name>
    <dbReference type="NCBI Taxonomy" id="212818"/>
    <lineage>
        <taxon>Eukaryota</taxon>
        <taxon>Fungi</taxon>
        <taxon>Dikarya</taxon>
        <taxon>Ascomycota</taxon>
        <taxon>Pezizomycotina</taxon>
        <taxon>Eurotiomycetes</taxon>
        <taxon>Chaetothyriomycetidae</taxon>
        <taxon>Chaetothyriales</taxon>
        <taxon>Herpotrichiellaceae</taxon>
        <taxon>Exophiala</taxon>
    </lineage>
</organism>
<sequence length="609" mass="65033">MDLETKRSDFDTIEVSKNEERHVEDVPLDFIDPHRAALEMNPEHSEKLSLSTILAVTSLALSYISPISCGFALVTGILIPIGVDLGDSSKITWLVGGWAIASSVSFSMAGSLSDVFGRRMTIIAGQLFCIAGSIISATAKNVNTIIIGSTFLGFGCGIIFVSYAGISELLPNKWRGTGLALTEYAINVPWGAANVLIATGLNLNTSLGWRWCYYMGLIFAVVSTIGTLLFYWPPKRPQYDHEKTRWQQVRELDFIGLLLYTAGLVTLLIGLTWAGQPAHPWKSASVIAPIILGFVGLVACFSYDFFLVKNPLFPLNVFKQIRDFTVLLGIVFVAGMIFYSMSALLPQGSLYIFTSDPIEIGYIALPNGLLQLFFGAVATSFMGKIKHLKLQIIGALVIQTVFTSCLVAVIPQSQAGWSALQAFAVGPFHLVVLACYVIAGLNIPLKHLGLASGLIGTFRSLGGSVGNAIFNAIIQGVVGSDLGPGIASAAIEAGYNSTEGLALLIPATMSTIVGIPGAFSDVPGVTPAIETAAVAAARQVYAKAFRMVFFATIPFGVIALILACFINDPSVYLTNHTAVHMEKEGIFGKNDAPARQSAVKTQTATVEKS</sequence>
<feature type="transmembrane region" description="Helical" evidence="6">
    <location>
        <begin position="91"/>
        <end position="109"/>
    </location>
</feature>
<dbReference type="AlphaFoldDB" id="A0A438NIT2"/>
<evidence type="ECO:0000313" key="9">
    <source>
        <dbReference type="Proteomes" id="UP000288859"/>
    </source>
</evidence>
<name>A0A438NIT2_EXOME</name>
<dbReference type="PROSITE" id="PS50850">
    <property type="entry name" value="MFS"/>
    <property type="match status" value="1"/>
</dbReference>
<reference evidence="8 9" key="1">
    <citation type="submission" date="2017-03" db="EMBL/GenBank/DDBJ databases">
        <title>Genomes of endolithic fungi from Antarctica.</title>
        <authorList>
            <person name="Coleine C."/>
            <person name="Masonjones S."/>
            <person name="Stajich J.E."/>
        </authorList>
    </citation>
    <scope>NUCLEOTIDE SEQUENCE [LARGE SCALE GENOMIC DNA]</scope>
    <source>
        <strain evidence="8 9">CCFEE 6314</strain>
    </source>
</reference>
<dbReference type="OrthoDB" id="2587356at2759"/>
<proteinExistence type="predicted"/>
<feature type="transmembrane region" description="Helical" evidence="6">
    <location>
        <begin position="547"/>
        <end position="566"/>
    </location>
</feature>
<feature type="transmembrane region" description="Helical" evidence="6">
    <location>
        <begin position="53"/>
        <end position="79"/>
    </location>
</feature>
<dbReference type="GO" id="GO:0022857">
    <property type="term" value="F:transmembrane transporter activity"/>
    <property type="evidence" value="ECO:0007669"/>
    <property type="project" value="InterPro"/>
</dbReference>
<feature type="transmembrane region" description="Helical" evidence="6">
    <location>
        <begin position="254"/>
        <end position="274"/>
    </location>
</feature>
<feature type="transmembrane region" description="Helical" evidence="6">
    <location>
        <begin position="286"/>
        <end position="306"/>
    </location>
</feature>
<feature type="transmembrane region" description="Helical" evidence="6">
    <location>
        <begin position="360"/>
        <end position="378"/>
    </location>
</feature>
<evidence type="ECO:0000259" key="7">
    <source>
        <dbReference type="PROSITE" id="PS50850"/>
    </source>
</evidence>
<feature type="domain" description="Major facilitator superfamily (MFS) profile" evidence="7">
    <location>
        <begin position="50"/>
        <end position="571"/>
    </location>
</feature>
<comment type="subcellular location">
    <subcellularLocation>
        <location evidence="1">Membrane</location>
        <topology evidence="1">Multi-pass membrane protein</topology>
    </subcellularLocation>
</comment>
<keyword evidence="5 6" id="KW-0472">Membrane</keyword>
<feature type="transmembrane region" description="Helical" evidence="6">
    <location>
        <begin position="326"/>
        <end position="345"/>
    </location>
</feature>
<dbReference type="Gene3D" id="1.20.1250.20">
    <property type="entry name" value="MFS general substrate transporter like domains"/>
    <property type="match status" value="1"/>
</dbReference>
<accession>A0A438NIT2</accession>
<keyword evidence="2" id="KW-0813">Transport</keyword>
<evidence type="ECO:0000256" key="4">
    <source>
        <dbReference type="ARBA" id="ARBA00022989"/>
    </source>
</evidence>
<evidence type="ECO:0000256" key="1">
    <source>
        <dbReference type="ARBA" id="ARBA00004141"/>
    </source>
</evidence>
<dbReference type="InterPro" id="IPR010573">
    <property type="entry name" value="MFS_Str1/Tri12-like"/>
</dbReference>
<dbReference type="Pfam" id="PF06609">
    <property type="entry name" value="TRI12"/>
    <property type="match status" value="1"/>
</dbReference>
<evidence type="ECO:0000256" key="3">
    <source>
        <dbReference type="ARBA" id="ARBA00022692"/>
    </source>
</evidence>
<dbReference type="SUPFAM" id="SSF103473">
    <property type="entry name" value="MFS general substrate transporter"/>
    <property type="match status" value="1"/>
</dbReference>
<feature type="transmembrane region" description="Helical" evidence="6">
    <location>
        <begin position="178"/>
        <end position="201"/>
    </location>
</feature>
<dbReference type="GO" id="GO:0005886">
    <property type="term" value="C:plasma membrane"/>
    <property type="evidence" value="ECO:0007669"/>
    <property type="project" value="TreeGrafter"/>
</dbReference>
<dbReference type="PANTHER" id="PTHR23501">
    <property type="entry name" value="MAJOR FACILITATOR SUPERFAMILY"/>
    <property type="match status" value="1"/>
</dbReference>
<dbReference type="EMBL" id="NAJM01000002">
    <property type="protein sequence ID" value="RVX75610.1"/>
    <property type="molecule type" value="Genomic_DNA"/>
</dbReference>
<dbReference type="InterPro" id="IPR020846">
    <property type="entry name" value="MFS_dom"/>
</dbReference>
<feature type="transmembrane region" description="Helical" evidence="6">
    <location>
        <begin position="121"/>
        <end position="139"/>
    </location>
</feature>
<evidence type="ECO:0000256" key="2">
    <source>
        <dbReference type="ARBA" id="ARBA00022448"/>
    </source>
</evidence>
<feature type="transmembrane region" description="Helical" evidence="6">
    <location>
        <begin position="390"/>
        <end position="410"/>
    </location>
</feature>
<feature type="transmembrane region" description="Helical" evidence="6">
    <location>
        <begin position="416"/>
        <end position="439"/>
    </location>
</feature>
<evidence type="ECO:0000313" key="8">
    <source>
        <dbReference type="EMBL" id="RVX75610.1"/>
    </source>
</evidence>